<dbReference type="PANTHER" id="PTHR11487">
    <property type="entry name" value="THIOESTERASE"/>
    <property type="match status" value="1"/>
</dbReference>
<dbReference type="InterPro" id="IPR029058">
    <property type="entry name" value="AB_hydrolase_fold"/>
</dbReference>
<dbReference type="GO" id="GO:0008610">
    <property type="term" value="P:lipid biosynthetic process"/>
    <property type="evidence" value="ECO:0007669"/>
    <property type="project" value="TreeGrafter"/>
</dbReference>
<keyword evidence="4" id="KW-1185">Reference proteome</keyword>
<accession>A0A6V8KIE1</accession>
<dbReference type="InterPro" id="IPR012223">
    <property type="entry name" value="TEII"/>
</dbReference>
<name>A0A6V8KIE1_9ACTN</name>
<dbReference type="SUPFAM" id="SSF53474">
    <property type="entry name" value="alpha/beta-Hydrolases"/>
    <property type="match status" value="1"/>
</dbReference>
<dbReference type="RefSeq" id="WP_218579445.1">
    <property type="nucleotide sequence ID" value="NZ_BAABGO010000032.1"/>
</dbReference>
<comment type="caution">
    <text evidence="3">The sequence shown here is derived from an EMBL/GenBank/DDBJ whole genome shotgun (WGS) entry which is preliminary data.</text>
</comment>
<dbReference type="PANTHER" id="PTHR11487:SF0">
    <property type="entry name" value="S-ACYL FATTY ACID SYNTHASE THIOESTERASE, MEDIUM CHAIN"/>
    <property type="match status" value="1"/>
</dbReference>
<proteinExistence type="inferred from homology"/>
<dbReference type="InterPro" id="IPR001031">
    <property type="entry name" value="Thioesterase"/>
</dbReference>
<reference evidence="3 4" key="1">
    <citation type="submission" date="2020-03" db="EMBL/GenBank/DDBJ databases">
        <title>Whole genome shotgun sequence of Phytohabitans houttuyneae NBRC 108639.</title>
        <authorList>
            <person name="Komaki H."/>
            <person name="Tamura T."/>
        </authorList>
    </citation>
    <scope>NUCLEOTIDE SEQUENCE [LARGE SCALE GENOMIC DNA]</scope>
    <source>
        <strain evidence="3 4">NBRC 108639</strain>
    </source>
</reference>
<feature type="domain" description="Thioesterase" evidence="2">
    <location>
        <begin position="22"/>
        <end position="232"/>
    </location>
</feature>
<sequence length="245" mass="26320">MRGTYAAGVVWPSPRPEAARVLVCFTYCGGGPAAYRGWMGALPADVDLALVCLPGRERRMAEPPAQRWDDLMREALSAARSVTARPYVLFGHSMGAWVAYEAALGLAAGGRGPEALVVSAANAPSRASEERLRPPTSRAGDEELLGWMSRAGQLPPAVLADDGLRQMALDLYRADRRAAESYDFVPGRTVACPVRRLAGEEDADVDPVDGGWSALAGGVYRAEVLPGGHFYTEKVWEMLPLYMGI</sequence>
<organism evidence="3 4">
    <name type="scientific">Phytohabitans houttuyneae</name>
    <dbReference type="NCBI Taxonomy" id="1076126"/>
    <lineage>
        <taxon>Bacteria</taxon>
        <taxon>Bacillati</taxon>
        <taxon>Actinomycetota</taxon>
        <taxon>Actinomycetes</taxon>
        <taxon>Micromonosporales</taxon>
        <taxon>Micromonosporaceae</taxon>
    </lineage>
</organism>
<dbReference type="AlphaFoldDB" id="A0A6V8KIE1"/>
<evidence type="ECO:0000313" key="3">
    <source>
        <dbReference type="EMBL" id="GFJ83604.1"/>
    </source>
</evidence>
<evidence type="ECO:0000259" key="2">
    <source>
        <dbReference type="Pfam" id="PF00975"/>
    </source>
</evidence>
<dbReference type="Proteomes" id="UP000482800">
    <property type="component" value="Unassembled WGS sequence"/>
</dbReference>
<dbReference type="EMBL" id="BLPF01000003">
    <property type="protein sequence ID" value="GFJ83604.1"/>
    <property type="molecule type" value="Genomic_DNA"/>
</dbReference>
<dbReference type="Gene3D" id="3.40.50.1820">
    <property type="entry name" value="alpha/beta hydrolase"/>
    <property type="match status" value="1"/>
</dbReference>
<protein>
    <submittedName>
        <fullName evidence="3">Thioesterase</fullName>
    </submittedName>
</protein>
<reference evidence="3 4" key="2">
    <citation type="submission" date="2020-03" db="EMBL/GenBank/DDBJ databases">
        <authorList>
            <person name="Ichikawa N."/>
            <person name="Kimura A."/>
            <person name="Kitahashi Y."/>
            <person name="Uohara A."/>
        </authorList>
    </citation>
    <scope>NUCLEOTIDE SEQUENCE [LARGE SCALE GENOMIC DNA]</scope>
    <source>
        <strain evidence="3 4">NBRC 108639</strain>
    </source>
</reference>
<evidence type="ECO:0000313" key="4">
    <source>
        <dbReference type="Proteomes" id="UP000482800"/>
    </source>
</evidence>
<comment type="similarity">
    <text evidence="1">Belongs to the thioesterase family.</text>
</comment>
<evidence type="ECO:0000256" key="1">
    <source>
        <dbReference type="ARBA" id="ARBA00007169"/>
    </source>
</evidence>
<dbReference type="Pfam" id="PF00975">
    <property type="entry name" value="Thioesterase"/>
    <property type="match status" value="1"/>
</dbReference>
<gene>
    <name evidence="3" type="ORF">Phou_077840</name>
</gene>